<dbReference type="SUPFAM" id="SSF53335">
    <property type="entry name" value="S-adenosyl-L-methionine-dependent methyltransferases"/>
    <property type="match status" value="1"/>
</dbReference>
<evidence type="ECO:0000313" key="1">
    <source>
        <dbReference type="EMBL" id="KAJ8923917.1"/>
    </source>
</evidence>
<organism evidence="1 2">
    <name type="scientific">Exocentrus adspersus</name>
    <dbReference type="NCBI Taxonomy" id="1586481"/>
    <lineage>
        <taxon>Eukaryota</taxon>
        <taxon>Metazoa</taxon>
        <taxon>Ecdysozoa</taxon>
        <taxon>Arthropoda</taxon>
        <taxon>Hexapoda</taxon>
        <taxon>Insecta</taxon>
        <taxon>Pterygota</taxon>
        <taxon>Neoptera</taxon>
        <taxon>Endopterygota</taxon>
        <taxon>Coleoptera</taxon>
        <taxon>Polyphaga</taxon>
        <taxon>Cucujiformia</taxon>
        <taxon>Chrysomeloidea</taxon>
        <taxon>Cerambycidae</taxon>
        <taxon>Lamiinae</taxon>
        <taxon>Acanthocinini</taxon>
        <taxon>Exocentrus</taxon>
    </lineage>
</organism>
<reference evidence="1 2" key="1">
    <citation type="journal article" date="2023" name="Insect Mol. Biol.">
        <title>Genome sequencing provides insights into the evolution of gene families encoding plant cell wall-degrading enzymes in longhorned beetles.</title>
        <authorList>
            <person name="Shin N.R."/>
            <person name="Okamura Y."/>
            <person name="Kirsch R."/>
            <person name="Pauchet Y."/>
        </authorList>
    </citation>
    <scope>NUCLEOTIDE SEQUENCE [LARGE SCALE GENOMIC DNA]</scope>
    <source>
        <strain evidence="1">EAD_L_NR</strain>
    </source>
</reference>
<dbReference type="Proteomes" id="UP001159042">
    <property type="component" value="Unassembled WGS sequence"/>
</dbReference>
<dbReference type="InterPro" id="IPR029063">
    <property type="entry name" value="SAM-dependent_MTases_sf"/>
</dbReference>
<keyword evidence="2" id="KW-1185">Reference proteome</keyword>
<gene>
    <name evidence="1" type="ORF">NQ315_006693</name>
</gene>
<evidence type="ECO:0000313" key="2">
    <source>
        <dbReference type="Proteomes" id="UP001159042"/>
    </source>
</evidence>
<proteinExistence type="predicted"/>
<accession>A0AAV8WCL9</accession>
<sequence length="195" mass="22567">MENVFLNSVLELYKENKWKEILKLNEQSDNPVALNLLWVWPSANNLNFIKTTLTSYNLDGIISIGCGCGLLEWIISESTGFQVVGYEINKDWWDSKYSNPKFIKLNYCETPLEKTNLNTDYALMFCYFNNGPAFSEYLNIYKGNLVIIIGPGKGNGRHTDPEPFKANFRDIKWKLHGYQEVKNSKDFIAVYVKHD</sequence>
<protein>
    <submittedName>
        <fullName evidence="1">Uncharacterized protein</fullName>
    </submittedName>
</protein>
<name>A0AAV8WCL9_9CUCU</name>
<dbReference type="EMBL" id="JANEYG010000003">
    <property type="protein sequence ID" value="KAJ8923917.1"/>
    <property type="molecule type" value="Genomic_DNA"/>
</dbReference>
<dbReference type="AlphaFoldDB" id="A0AAV8WCL9"/>
<comment type="caution">
    <text evidence="1">The sequence shown here is derived from an EMBL/GenBank/DDBJ whole genome shotgun (WGS) entry which is preliminary data.</text>
</comment>